<keyword evidence="13" id="KW-0594">Phospholipid biosynthesis</keyword>
<keyword evidence="20" id="KW-1185">Reference proteome</keyword>
<reference evidence="20" key="1">
    <citation type="submission" date="2023-07" db="EMBL/GenBank/DDBJ databases">
        <title>Genome sequencing of Purple Non-Sulfur Bacteria from various extreme environments.</title>
        <authorList>
            <person name="Mayer M."/>
        </authorList>
    </citation>
    <scope>NUCLEOTIDE SEQUENCE [LARGE SCALE GENOMIC DNA]</scope>
    <source>
        <strain evidence="20">DSM 17935</strain>
    </source>
</reference>
<keyword evidence="8 17" id="KW-0808">Transferase</keyword>
<evidence type="ECO:0000256" key="3">
    <source>
        <dbReference type="ARBA" id="ARBA00005189"/>
    </source>
</evidence>
<dbReference type="EMBL" id="JAOQNS010000001">
    <property type="protein sequence ID" value="MCW2305762.1"/>
    <property type="molecule type" value="Genomic_DNA"/>
</dbReference>
<proteinExistence type="inferred from homology"/>
<evidence type="ECO:0000256" key="7">
    <source>
        <dbReference type="ARBA" id="ARBA00022516"/>
    </source>
</evidence>
<feature type="transmembrane region" description="Helical" evidence="18">
    <location>
        <begin position="12"/>
        <end position="30"/>
    </location>
</feature>
<organism evidence="19 20">
    <name type="scientific">Rhodobium gokarnense</name>
    <dbReference type="NCBI Taxonomy" id="364296"/>
    <lineage>
        <taxon>Bacteria</taxon>
        <taxon>Pseudomonadati</taxon>
        <taxon>Pseudomonadota</taxon>
        <taxon>Alphaproteobacteria</taxon>
        <taxon>Hyphomicrobiales</taxon>
        <taxon>Rhodobiaceae</taxon>
        <taxon>Rhodobium</taxon>
    </lineage>
</organism>
<comment type="similarity">
    <text evidence="4 17">Belongs to the CDP-alcohol phosphatidyltransferase class-I family.</text>
</comment>
<dbReference type="PANTHER" id="PTHR14269">
    <property type="entry name" value="CDP-DIACYLGLYCEROL--GLYCEROL-3-PHOSPHATE 3-PHOSPHATIDYLTRANSFERASE-RELATED"/>
    <property type="match status" value="1"/>
</dbReference>
<evidence type="ECO:0000256" key="17">
    <source>
        <dbReference type="RuleBase" id="RU003750"/>
    </source>
</evidence>
<evidence type="ECO:0000256" key="8">
    <source>
        <dbReference type="ARBA" id="ARBA00022679"/>
    </source>
</evidence>
<dbReference type="Pfam" id="PF01066">
    <property type="entry name" value="CDP-OH_P_transf"/>
    <property type="match status" value="1"/>
</dbReference>
<evidence type="ECO:0000256" key="6">
    <source>
        <dbReference type="ARBA" id="ARBA00014944"/>
    </source>
</evidence>
<keyword evidence="9 18" id="KW-0812">Transmembrane</keyword>
<evidence type="ECO:0000256" key="15">
    <source>
        <dbReference type="ARBA" id="ARBA00048586"/>
    </source>
</evidence>
<dbReference type="NCBIfam" id="TIGR00560">
    <property type="entry name" value="pgsA"/>
    <property type="match status" value="1"/>
</dbReference>
<evidence type="ECO:0000256" key="16">
    <source>
        <dbReference type="NCBIfam" id="TIGR00560"/>
    </source>
</evidence>
<feature type="transmembrane region" description="Helical" evidence="18">
    <location>
        <begin position="82"/>
        <end position="114"/>
    </location>
</feature>
<keyword evidence="7" id="KW-0444">Lipid biosynthesis</keyword>
<evidence type="ECO:0000256" key="5">
    <source>
        <dbReference type="ARBA" id="ARBA00013170"/>
    </source>
</evidence>
<gene>
    <name evidence="19" type="ORF">M2319_000078</name>
</gene>
<dbReference type="Gene3D" id="1.20.120.1760">
    <property type="match status" value="1"/>
</dbReference>
<evidence type="ECO:0000256" key="1">
    <source>
        <dbReference type="ARBA" id="ARBA00004141"/>
    </source>
</evidence>
<dbReference type="PANTHER" id="PTHR14269:SF62">
    <property type="entry name" value="CDP-DIACYLGLYCEROL--GLYCEROL-3-PHOSPHATE 3-PHOSPHATIDYLTRANSFERASE 1, CHLOROPLASTIC"/>
    <property type="match status" value="1"/>
</dbReference>
<feature type="transmembrane region" description="Helical" evidence="18">
    <location>
        <begin position="158"/>
        <end position="179"/>
    </location>
</feature>
<dbReference type="PROSITE" id="PS00379">
    <property type="entry name" value="CDP_ALCOHOL_P_TRANSF"/>
    <property type="match status" value="1"/>
</dbReference>
<keyword evidence="11" id="KW-0443">Lipid metabolism</keyword>
<comment type="pathway">
    <text evidence="2">Phospholipid metabolism; phosphatidylglycerol biosynthesis; phosphatidylglycerol from CDP-diacylglycerol: step 1/2.</text>
</comment>
<evidence type="ECO:0000256" key="2">
    <source>
        <dbReference type="ARBA" id="ARBA00005042"/>
    </source>
</evidence>
<evidence type="ECO:0000313" key="19">
    <source>
        <dbReference type="EMBL" id="MCW2305762.1"/>
    </source>
</evidence>
<comment type="pathway">
    <text evidence="3">Lipid metabolism.</text>
</comment>
<feature type="transmembrane region" description="Helical" evidence="18">
    <location>
        <begin position="42"/>
        <end position="62"/>
    </location>
</feature>
<dbReference type="Proteomes" id="UP001209755">
    <property type="component" value="Unassembled WGS sequence"/>
</dbReference>
<dbReference type="RefSeq" id="WP_264599449.1">
    <property type="nucleotide sequence ID" value="NZ_JAOQNS010000001.1"/>
</dbReference>
<comment type="subcellular location">
    <subcellularLocation>
        <location evidence="1">Membrane</location>
        <topology evidence="1">Multi-pass membrane protein</topology>
    </subcellularLocation>
</comment>
<dbReference type="InterPro" id="IPR004570">
    <property type="entry name" value="Phosphatidylglycerol_P_synth"/>
</dbReference>
<evidence type="ECO:0000256" key="11">
    <source>
        <dbReference type="ARBA" id="ARBA00023098"/>
    </source>
</evidence>
<evidence type="ECO:0000313" key="20">
    <source>
        <dbReference type="Proteomes" id="UP001209755"/>
    </source>
</evidence>
<evidence type="ECO:0000256" key="13">
    <source>
        <dbReference type="ARBA" id="ARBA00023209"/>
    </source>
</evidence>
<dbReference type="InterPro" id="IPR050324">
    <property type="entry name" value="CDP-alcohol_PTase-I"/>
</dbReference>
<evidence type="ECO:0000256" key="12">
    <source>
        <dbReference type="ARBA" id="ARBA00023136"/>
    </source>
</evidence>
<dbReference type="InterPro" id="IPR000462">
    <property type="entry name" value="CDP-OH_P_trans"/>
</dbReference>
<evidence type="ECO:0000256" key="10">
    <source>
        <dbReference type="ARBA" id="ARBA00022989"/>
    </source>
</evidence>
<comment type="caution">
    <text evidence="19">The sequence shown here is derived from an EMBL/GenBank/DDBJ whole genome shotgun (WGS) entry which is preliminary data.</text>
</comment>
<comment type="catalytic activity">
    <reaction evidence="15">
        <text>a CDP-1,2-diacyl-sn-glycerol + sn-glycerol 3-phosphate = a 1,2-diacyl-sn-glycero-3-phospho-(1'-sn-glycero-3'-phosphate) + CMP + H(+)</text>
        <dbReference type="Rhea" id="RHEA:12593"/>
        <dbReference type="ChEBI" id="CHEBI:15378"/>
        <dbReference type="ChEBI" id="CHEBI:57597"/>
        <dbReference type="ChEBI" id="CHEBI:58332"/>
        <dbReference type="ChEBI" id="CHEBI:60110"/>
        <dbReference type="ChEBI" id="CHEBI:60377"/>
        <dbReference type="EC" id="2.7.8.5"/>
    </reaction>
</comment>
<dbReference type="EC" id="2.7.8.5" evidence="5 16"/>
<keyword evidence="12 18" id="KW-0472">Membrane</keyword>
<dbReference type="InterPro" id="IPR048254">
    <property type="entry name" value="CDP_ALCOHOL_P_TRANSF_CS"/>
</dbReference>
<sequence>MPRSHAYSLPNILTYGRIAAVPMVVVCFFGEGKFSGSDAARWTAVFLFLIASITDFLDGYLARAWDQQSSIGRMLDPIADKLLVAACLLLLAADGTIAGWSLWAAIVILCREILVSGLREYLAELKVSVPVTRLAKWKTTVQLVAIGFLLAGPAGERYLPGTTLIGLTLLWSAALVTLYTGYDYFRAGIGHLFEDES</sequence>
<accession>A0ABT3H5V4</accession>
<evidence type="ECO:0000256" key="4">
    <source>
        <dbReference type="ARBA" id="ARBA00010441"/>
    </source>
</evidence>
<evidence type="ECO:0000256" key="14">
    <source>
        <dbReference type="ARBA" id="ARBA00023264"/>
    </source>
</evidence>
<evidence type="ECO:0000256" key="9">
    <source>
        <dbReference type="ARBA" id="ARBA00022692"/>
    </source>
</evidence>
<dbReference type="GO" id="GO:0043337">
    <property type="term" value="F:cardiolipin synthase (CMP-forming)"/>
    <property type="evidence" value="ECO:0007669"/>
    <property type="project" value="UniProtKB-EC"/>
</dbReference>
<dbReference type="PIRSF" id="PIRSF000847">
    <property type="entry name" value="Phos_ph_gly_syn"/>
    <property type="match status" value="1"/>
</dbReference>
<protein>
    <recommendedName>
        <fullName evidence="6 16">CDP-diacylglycerol--glycerol-3-phosphate 3-phosphatidyltransferase</fullName>
        <ecNumber evidence="5 16">2.7.8.5</ecNumber>
    </recommendedName>
</protein>
<keyword evidence="14" id="KW-1208">Phospholipid metabolism</keyword>
<keyword evidence="10 18" id="KW-1133">Transmembrane helix</keyword>
<name>A0ABT3H5V4_9HYPH</name>
<dbReference type="InterPro" id="IPR043130">
    <property type="entry name" value="CDP-OH_PTrfase_TM_dom"/>
</dbReference>
<evidence type="ECO:0000256" key="18">
    <source>
        <dbReference type="SAM" id="Phobius"/>
    </source>
</evidence>